<proteinExistence type="predicted"/>
<dbReference type="SUPFAM" id="SSF47162">
    <property type="entry name" value="Apolipoprotein"/>
    <property type="match status" value="1"/>
</dbReference>
<dbReference type="PANTHER" id="PTHR18976:SF34">
    <property type="entry name" value="LIPID-BINDING PROTEIN"/>
    <property type="match status" value="1"/>
</dbReference>
<dbReference type="SUPFAM" id="SSF58113">
    <property type="entry name" value="Apolipoprotein A-I"/>
    <property type="match status" value="1"/>
</dbReference>
<feature type="compositionally biased region" description="Pro residues" evidence="1">
    <location>
        <begin position="98"/>
        <end position="107"/>
    </location>
</feature>
<feature type="compositionally biased region" description="Polar residues" evidence="1">
    <location>
        <begin position="837"/>
        <end position="851"/>
    </location>
</feature>
<keyword evidence="2" id="KW-1133">Transmembrane helix</keyword>
<dbReference type="GO" id="GO:0008289">
    <property type="term" value="F:lipid binding"/>
    <property type="evidence" value="ECO:0007669"/>
    <property type="project" value="InterPro"/>
</dbReference>
<feature type="region of interest" description="Disordered" evidence="1">
    <location>
        <begin position="1"/>
        <end position="146"/>
    </location>
</feature>
<protein>
    <submittedName>
        <fullName evidence="3">Apolipoprotein A1/A4/E</fullName>
    </submittedName>
</protein>
<dbReference type="Proteomes" id="UP000033187">
    <property type="component" value="Chromosome 1"/>
</dbReference>
<dbReference type="Gene3D" id="1.20.120.20">
    <property type="entry name" value="Apolipoprotein"/>
    <property type="match status" value="2"/>
</dbReference>
<dbReference type="InterPro" id="IPR000074">
    <property type="entry name" value="ApoA_E"/>
</dbReference>
<feature type="compositionally biased region" description="Polar residues" evidence="1">
    <location>
        <begin position="23"/>
        <end position="44"/>
    </location>
</feature>
<name>A0A0D6JIT1_9HYPH</name>
<dbReference type="GO" id="GO:0005576">
    <property type="term" value="C:extracellular region"/>
    <property type="evidence" value="ECO:0007669"/>
    <property type="project" value="InterPro"/>
</dbReference>
<feature type="compositionally biased region" description="Low complexity" evidence="1">
    <location>
        <begin position="108"/>
        <end position="117"/>
    </location>
</feature>
<sequence>MAKDKQNNLKGSGAAKADAGKPRSSSLEARLATVSSATVGNTAVSLPPPLPIPTGEFNPGETKDVSDSPMTNSVSAAAAKSETSLPKNSPSEGDDAPAKPPLPPPLQDAPDASSSAAPKREDPETAPRRRAARRRPAGPVRGRMAANDDAPSIGGLIFALQQTPSSKPFKYATIASVVWVVLGTAFLWLTLSADLDQGETLLRVLSKPTTFLMLTAVAVPIAVIWFLALLAWRSEELRLRSSTMAEVAVRLAEPDRMAEQSVASLGQAVRRQVSFMNDAVSRALGRAGELEALVHNEVTALERSYEENEQKIRGLINELSSERGALVRTGDDFAVTLRALGSEVPALIESLSAQQTKLASIIQGAGENLTSLESSLAQSAGKLETSLGARAEEVKGVIGQYTTALDSALTSRTEQLQEVLAEHSKELGATLGTRSEEIRGALEHHTDKLGSTLGDTSQKMQGMLEDYTAGLAAALGSRTEQMQQAFDDYMSSLDESIATRTDNLQAVFEEYARALDTTLSNRAQALDTQLVQRTRALDNAFNERLRLFDESVMRSTSAIDEAVGERAHALTTALDAHAKTFRETISRQSADFDDSLAQGINAVRRSSENITRQSLKAIEGLANQSDLLKNVSENLLGQINTVTNRFENQGQSIMRAANALESANHKIDSTLQLRHTELSDTLDRLSGKADEFSNFIEGYSTTLVGSLNEADARARETAEQLRKGTETQQRAAMEDIRRFKAEADAESTRALQDLRKRFSTVSREVTSHLGNLSTQFDVSSEKLRERAQQATQAIEEEQARLQAELASIPTSTKESAEAMRRALQDQLRALEQLSQLTTREASQRDVSTPQNAARPGEAGGERRLASERQLSSLTSSLAREMQSQVQTAHTPAQGHSQQPGGPARQGGGANLPVATGSSPSQYDAGGDRWALGDLLKRASVEEEASAPHEAAPVAPRSGPVLPDVELMVHAIDPATASAIWQRLRAGQRGIMVPSMYNGAARSAFDELSRRYHSDAELQQAVSRFLVDFERTLRDAEQRDPSGRLLQSHLVSEMGRVYLFLGHASGRLG</sequence>
<evidence type="ECO:0000313" key="4">
    <source>
        <dbReference type="Proteomes" id="UP000033187"/>
    </source>
</evidence>
<evidence type="ECO:0000313" key="3">
    <source>
        <dbReference type="EMBL" id="CPR21279.1"/>
    </source>
</evidence>
<keyword evidence="3" id="KW-0449">Lipoprotein</keyword>
<organism evidence="3 4">
    <name type="scientific">Candidatus Filomicrobium marinum</name>
    <dbReference type="NCBI Taxonomy" id="1608628"/>
    <lineage>
        <taxon>Bacteria</taxon>
        <taxon>Pseudomonadati</taxon>
        <taxon>Pseudomonadota</taxon>
        <taxon>Alphaproteobacteria</taxon>
        <taxon>Hyphomicrobiales</taxon>
        <taxon>Hyphomicrobiaceae</taxon>
        <taxon>Filomicrobium</taxon>
    </lineage>
</organism>
<dbReference type="EMBL" id="LN829119">
    <property type="protein sequence ID" value="CPR21279.1"/>
    <property type="molecule type" value="Genomic_DNA"/>
</dbReference>
<dbReference type="KEGG" id="fil:BN1229_v1_2939"/>
<accession>A0A0D6JIT1</accession>
<dbReference type="AlphaFoldDB" id="A0A0D6JIT1"/>
<dbReference type="GO" id="GO:0006869">
    <property type="term" value="P:lipid transport"/>
    <property type="evidence" value="ECO:0007669"/>
    <property type="project" value="InterPro"/>
</dbReference>
<feature type="transmembrane region" description="Helical" evidence="2">
    <location>
        <begin position="211"/>
        <end position="232"/>
    </location>
</feature>
<dbReference type="InterPro" id="IPR050163">
    <property type="entry name" value="Apolipoprotein_A1/A4/E"/>
</dbReference>
<feature type="transmembrane region" description="Helical" evidence="2">
    <location>
        <begin position="171"/>
        <end position="191"/>
    </location>
</feature>
<dbReference type="Pfam" id="PF01442">
    <property type="entry name" value="Apolipoprotein"/>
    <property type="match status" value="1"/>
</dbReference>
<dbReference type="OrthoDB" id="9777715at2"/>
<reference evidence="4" key="1">
    <citation type="submission" date="2015-02" db="EMBL/GenBank/DDBJ databases">
        <authorList>
            <person name="Chooi Y.-H."/>
        </authorList>
    </citation>
    <scope>NUCLEOTIDE SEQUENCE [LARGE SCALE GENOMIC DNA]</scope>
    <source>
        <strain evidence="4">strain Y</strain>
    </source>
</reference>
<gene>
    <name evidence="3" type="ORF">YBN1229_v1_2978</name>
</gene>
<dbReference type="RefSeq" id="WP_052743941.1">
    <property type="nucleotide sequence ID" value="NZ_LN829118.1"/>
</dbReference>
<feature type="region of interest" description="Disordered" evidence="1">
    <location>
        <begin position="837"/>
        <end position="927"/>
    </location>
</feature>
<evidence type="ECO:0000256" key="1">
    <source>
        <dbReference type="SAM" id="MobiDB-lite"/>
    </source>
</evidence>
<feature type="compositionally biased region" description="Polar residues" evidence="1">
    <location>
        <begin position="868"/>
        <end position="896"/>
    </location>
</feature>
<keyword evidence="2" id="KW-0812">Transmembrane</keyword>
<feature type="compositionally biased region" description="Polar residues" evidence="1">
    <location>
        <begin position="68"/>
        <end position="91"/>
    </location>
</feature>
<dbReference type="KEGG" id="fiy:BN1229_v1_2978"/>
<dbReference type="PANTHER" id="PTHR18976">
    <property type="entry name" value="APOLIPOPROTEIN"/>
    <property type="match status" value="1"/>
</dbReference>
<dbReference type="GO" id="GO:0042157">
    <property type="term" value="P:lipoprotein metabolic process"/>
    <property type="evidence" value="ECO:0007669"/>
    <property type="project" value="InterPro"/>
</dbReference>
<feature type="compositionally biased region" description="Basic and acidic residues" evidence="1">
    <location>
        <begin position="118"/>
        <end position="127"/>
    </location>
</feature>
<keyword evidence="2" id="KW-0472">Membrane</keyword>
<evidence type="ECO:0000256" key="2">
    <source>
        <dbReference type="SAM" id="Phobius"/>
    </source>
</evidence>
<keyword evidence="4" id="KW-1185">Reference proteome</keyword>